<feature type="transmembrane region" description="Helical" evidence="1">
    <location>
        <begin position="16"/>
        <end position="41"/>
    </location>
</feature>
<dbReference type="Proteomes" id="UP000597762">
    <property type="component" value="Unassembled WGS sequence"/>
</dbReference>
<keyword evidence="1" id="KW-1133">Transmembrane helix</keyword>
<protein>
    <submittedName>
        <fullName evidence="2">Uncharacterized protein</fullName>
    </submittedName>
</protein>
<evidence type="ECO:0000313" key="2">
    <source>
        <dbReference type="EMBL" id="CAE1267699.1"/>
    </source>
</evidence>
<comment type="caution">
    <text evidence="2">The sequence shown here is derived from an EMBL/GenBank/DDBJ whole genome shotgun (WGS) entry which is preliminary data.</text>
</comment>
<organism evidence="2 3">
    <name type="scientific">Acanthosepion pharaonis</name>
    <name type="common">Pharaoh cuttlefish</name>
    <name type="synonym">Sepia pharaonis</name>
    <dbReference type="NCBI Taxonomy" id="158019"/>
    <lineage>
        <taxon>Eukaryota</taxon>
        <taxon>Metazoa</taxon>
        <taxon>Spiralia</taxon>
        <taxon>Lophotrochozoa</taxon>
        <taxon>Mollusca</taxon>
        <taxon>Cephalopoda</taxon>
        <taxon>Coleoidea</taxon>
        <taxon>Decapodiformes</taxon>
        <taxon>Sepiida</taxon>
        <taxon>Sepiina</taxon>
        <taxon>Sepiidae</taxon>
        <taxon>Acanthosepion</taxon>
    </lineage>
</organism>
<dbReference type="EMBL" id="CAHIKZ030001548">
    <property type="protein sequence ID" value="CAE1267699.1"/>
    <property type="molecule type" value="Genomic_DNA"/>
</dbReference>
<proteinExistence type="predicted"/>
<dbReference type="AlphaFoldDB" id="A0A812CDJ6"/>
<name>A0A812CDJ6_ACAPH</name>
<accession>A0A812CDJ6</accession>
<keyword evidence="3" id="KW-1185">Reference proteome</keyword>
<reference evidence="2" key="1">
    <citation type="submission" date="2021-01" db="EMBL/GenBank/DDBJ databases">
        <authorList>
            <person name="Li R."/>
            <person name="Bekaert M."/>
        </authorList>
    </citation>
    <scope>NUCLEOTIDE SEQUENCE</scope>
    <source>
        <strain evidence="2">Farmed</strain>
    </source>
</reference>
<gene>
    <name evidence="2" type="ORF">SPHA_35710</name>
</gene>
<keyword evidence="1" id="KW-0472">Membrane</keyword>
<evidence type="ECO:0000313" key="3">
    <source>
        <dbReference type="Proteomes" id="UP000597762"/>
    </source>
</evidence>
<keyword evidence="1" id="KW-0812">Transmembrane</keyword>
<sequence>MLTADEGKFDDKIHQYVMIVMVLVAVTVSVPITAAVSICIIRCKDKKNNLNRSSGKTSIKVCEQRHLINTGVNARTVDTDTGKGTHGKKCRRGLYQEDKSGNGKKSSAFSMKLQTAPDVIYQEIGVDEENEQRQFMIPDCHSESEDGWSEGDIGLTKNVSDLRPSDCYESHSSRTEQLHGKMGQQRFFCPELTATTSRCTTTPHIGHVPDCTQWTCLKLSSTTDHR</sequence>
<evidence type="ECO:0000256" key="1">
    <source>
        <dbReference type="SAM" id="Phobius"/>
    </source>
</evidence>